<keyword evidence="2" id="KW-1185">Reference proteome</keyword>
<comment type="caution">
    <text evidence="1">The sequence shown here is derived from an EMBL/GenBank/DDBJ whole genome shotgun (WGS) entry which is preliminary data.</text>
</comment>
<evidence type="ECO:0000313" key="1">
    <source>
        <dbReference type="EMBL" id="KAK4220074.1"/>
    </source>
</evidence>
<organism evidence="1 2">
    <name type="scientific">Rhypophila decipiens</name>
    <dbReference type="NCBI Taxonomy" id="261697"/>
    <lineage>
        <taxon>Eukaryota</taxon>
        <taxon>Fungi</taxon>
        <taxon>Dikarya</taxon>
        <taxon>Ascomycota</taxon>
        <taxon>Pezizomycotina</taxon>
        <taxon>Sordariomycetes</taxon>
        <taxon>Sordariomycetidae</taxon>
        <taxon>Sordariales</taxon>
        <taxon>Naviculisporaceae</taxon>
        <taxon>Rhypophila</taxon>
    </lineage>
</organism>
<protein>
    <submittedName>
        <fullName evidence="1">Uncharacterized protein</fullName>
    </submittedName>
</protein>
<name>A0AAN7BDR8_9PEZI</name>
<proteinExistence type="predicted"/>
<accession>A0AAN7BDR8</accession>
<sequence length="110" mass="12265">MSLAARTLLGVVVLRYDDAAWVEEEKEWDREPSLRLSRSSGGQAMLLLSWSDEKVDDDEEDKKEKAEFLLECRFGLVVADVGAMSVIVVDEEESKDIARPSKQYGTLVGG</sequence>
<reference evidence="1" key="1">
    <citation type="journal article" date="2023" name="Mol. Phylogenet. Evol.">
        <title>Genome-scale phylogeny and comparative genomics of the fungal order Sordariales.</title>
        <authorList>
            <person name="Hensen N."/>
            <person name="Bonometti L."/>
            <person name="Westerberg I."/>
            <person name="Brannstrom I.O."/>
            <person name="Guillou S."/>
            <person name="Cros-Aarteil S."/>
            <person name="Calhoun S."/>
            <person name="Haridas S."/>
            <person name="Kuo A."/>
            <person name="Mondo S."/>
            <person name="Pangilinan J."/>
            <person name="Riley R."/>
            <person name="LaButti K."/>
            <person name="Andreopoulos B."/>
            <person name="Lipzen A."/>
            <person name="Chen C."/>
            <person name="Yan M."/>
            <person name="Daum C."/>
            <person name="Ng V."/>
            <person name="Clum A."/>
            <person name="Steindorff A."/>
            <person name="Ohm R.A."/>
            <person name="Martin F."/>
            <person name="Silar P."/>
            <person name="Natvig D.O."/>
            <person name="Lalanne C."/>
            <person name="Gautier V."/>
            <person name="Ament-Velasquez S.L."/>
            <person name="Kruys A."/>
            <person name="Hutchinson M.I."/>
            <person name="Powell A.J."/>
            <person name="Barry K."/>
            <person name="Miller A.N."/>
            <person name="Grigoriev I.V."/>
            <person name="Debuchy R."/>
            <person name="Gladieux P."/>
            <person name="Hiltunen Thoren M."/>
            <person name="Johannesson H."/>
        </authorList>
    </citation>
    <scope>NUCLEOTIDE SEQUENCE</scope>
    <source>
        <strain evidence="1">PSN293</strain>
    </source>
</reference>
<dbReference type="EMBL" id="MU858045">
    <property type="protein sequence ID" value="KAK4220074.1"/>
    <property type="molecule type" value="Genomic_DNA"/>
</dbReference>
<dbReference type="AlphaFoldDB" id="A0AAN7BDR8"/>
<reference evidence="1" key="2">
    <citation type="submission" date="2023-05" db="EMBL/GenBank/DDBJ databases">
        <authorList>
            <consortium name="Lawrence Berkeley National Laboratory"/>
            <person name="Steindorff A."/>
            <person name="Hensen N."/>
            <person name="Bonometti L."/>
            <person name="Westerberg I."/>
            <person name="Brannstrom I.O."/>
            <person name="Guillou S."/>
            <person name="Cros-Aarteil S."/>
            <person name="Calhoun S."/>
            <person name="Haridas S."/>
            <person name="Kuo A."/>
            <person name="Mondo S."/>
            <person name="Pangilinan J."/>
            <person name="Riley R."/>
            <person name="Labutti K."/>
            <person name="Andreopoulos B."/>
            <person name="Lipzen A."/>
            <person name="Chen C."/>
            <person name="Yanf M."/>
            <person name="Daum C."/>
            <person name="Ng V."/>
            <person name="Clum A."/>
            <person name="Ohm R."/>
            <person name="Martin F."/>
            <person name="Silar P."/>
            <person name="Natvig D."/>
            <person name="Lalanne C."/>
            <person name="Gautier V."/>
            <person name="Ament-Velasquez S.L."/>
            <person name="Kruys A."/>
            <person name="Hutchinson M.I."/>
            <person name="Powell A.J."/>
            <person name="Barry K."/>
            <person name="Miller A.N."/>
            <person name="Grigoriev I.V."/>
            <person name="Debuchy R."/>
            <person name="Gladieux P."/>
            <person name="Thoren M.H."/>
            <person name="Johannesson H."/>
        </authorList>
    </citation>
    <scope>NUCLEOTIDE SEQUENCE</scope>
    <source>
        <strain evidence="1">PSN293</strain>
    </source>
</reference>
<gene>
    <name evidence="1" type="ORF">QBC37DRAFT_367087</name>
</gene>
<dbReference type="Proteomes" id="UP001301769">
    <property type="component" value="Unassembled WGS sequence"/>
</dbReference>
<evidence type="ECO:0000313" key="2">
    <source>
        <dbReference type="Proteomes" id="UP001301769"/>
    </source>
</evidence>